<dbReference type="RefSeq" id="XP_026621811.1">
    <property type="nucleotide sequence ID" value="XM_026767775.1"/>
</dbReference>
<name>A0A3F3PPG9_9EURO</name>
<organism evidence="2 3">
    <name type="scientific">Aspergillus welwitschiae</name>
    <dbReference type="NCBI Taxonomy" id="1341132"/>
    <lineage>
        <taxon>Eukaryota</taxon>
        <taxon>Fungi</taxon>
        <taxon>Dikarya</taxon>
        <taxon>Ascomycota</taxon>
        <taxon>Pezizomycotina</taxon>
        <taxon>Eurotiomycetes</taxon>
        <taxon>Eurotiomycetidae</taxon>
        <taxon>Eurotiales</taxon>
        <taxon>Aspergillaceae</taxon>
        <taxon>Aspergillus</taxon>
        <taxon>Aspergillus subgen. Circumdati</taxon>
    </lineage>
</organism>
<evidence type="ECO:0008006" key="4">
    <source>
        <dbReference type="Google" id="ProtNLM"/>
    </source>
</evidence>
<reference evidence="2 3" key="1">
    <citation type="submission" date="2018-07" db="EMBL/GenBank/DDBJ databases">
        <title>The genomes of Aspergillus section Nigri reveals drivers in fungal speciation.</title>
        <authorList>
            <consortium name="DOE Joint Genome Institute"/>
            <person name="Vesth T.C."/>
            <person name="Nybo J."/>
            <person name="Theobald S."/>
            <person name="Brandl J."/>
            <person name="Frisvad J.C."/>
            <person name="Nielsen K.F."/>
            <person name="Lyhne E.K."/>
            <person name="Kogle M.E."/>
            <person name="Kuo A."/>
            <person name="Riley R."/>
            <person name="Clum A."/>
            <person name="Nolan M."/>
            <person name="Lipzen A."/>
            <person name="Salamov A."/>
            <person name="Henrissat B."/>
            <person name="Wiebenga A."/>
            <person name="De vries R.P."/>
            <person name="Grigoriev I.V."/>
            <person name="Mortensen U.H."/>
            <person name="Andersen M.R."/>
            <person name="Baker S.E."/>
        </authorList>
    </citation>
    <scope>NUCLEOTIDE SEQUENCE [LARGE SCALE GENOMIC DNA]</scope>
    <source>
        <strain evidence="2 3">CBS 139.54b</strain>
    </source>
</reference>
<keyword evidence="1" id="KW-0472">Membrane</keyword>
<dbReference type="GeneID" id="38136131"/>
<gene>
    <name evidence="2" type="ORF">BDQ94DRAFT_151561</name>
</gene>
<proteinExistence type="predicted"/>
<evidence type="ECO:0000313" key="2">
    <source>
        <dbReference type="EMBL" id="RDH28789.1"/>
    </source>
</evidence>
<feature type="transmembrane region" description="Helical" evidence="1">
    <location>
        <begin position="29"/>
        <end position="47"/>
    </location>
</feature>
<keyword evidence="3" id="KW-1185">Reference proteome</keyword>
<dbReference type="Proteomes" id="UP000253729">
    <property type="component" value="Unassembled WGS sequence"/>
</dbReference>
<dbReference type="AlphaFoldDB" id="A0A3F3PPG9"/>
<dbReference type="EMBL" id="KZ852073">
    <property type="protein sequence ID" value="RDH28789.1"/>
    <property type="molecule type" value="Genomic_DNA"/>
</dbReference>
<accession>A0A3F3PPG9</accession>
<evidence type="ECO:0000256" key="1">
    <source>
        <dbReference type="SAM" id="Phobius"/>
    </source>
</evidence>
<sequence>MYVCMSRYVLVRVYFTVRWVGVSGWVDDVMFILMLGLLGVWIFPTFCDEGFKLFGYLGVMVVGW</sequence>
<keyword evidence="1" id="KW-1133">Transmembrane helix</keyword>
<evidence type="ECO:0000313" key="3">
    <source>
        <dbReference type="Proteomes" id="UP000253729"/>
    </source>
</evidence>
<protein>
    <recommendedName>
        <fullName evidence="4">Transmembrane protein</fullName>
    </recommendedName>
</protein>
<keyword evidence="1" id="KW-0812">Transmembrane</keyword>